<name>A0A523XQ21_UNCT6</name>
<dbReference type="GO" id="GO:0016627">
    <property type="term" value="F:oxidoreductase activity, acting on the CH-CH group of donors"/>
    <property type="evidence" value="ECO:0007669"/>
    <property type="project" value="InterPro"/>
</dbReference>
<reference evidence="2 3" key="1">
    <citation type="submission" date="2019-03" db="EMBL/GenBank/DDBJ databases">
        <title>Metabolic potential of uncultured bacteria and archaea associated with petroleum seepage in deep-sea sediments.</title>
        <authorList>
            <person name="Dong X."/>
            <person name="Hubert C."/>
        </authorList>
    </citation>
    <scope>NUCLEOTIDE SEQUENCE [LARGE SCALE GENOMIC DNA]</scope>
    <source>
        <strain evidence="2">E29_bin36</strain>
    </source>
</reference>
<evidence type="ECO:0000259" key="1">
    <source>
        <dbReference type="Pfam" id="PF02771"/>
    </source>
</evidence>
<organism evidence="2 3">
    <name type="scientific">candidate division TA06 bacterium</name>
    <dbReference type="NCBI Taxonomy" id="2250710"/>
    <lineage>
        <taxon>Bacteria</taxon>
        <taxon>Bacteria division TA06</taxon>
    </lineage>
</organism>
<dbReference type="Pfam" id="PF02771">
    <property type="entry name" value="Acyl-CoA_dh_N"/>
    <property type="match status" value="1"/>
</dbReference>
<comment type="caution">
    <text evidence="2">The sequence shown here is derived from an EMBL/GenBank/DDBJ whole genome shotgun (WGS) entry which is preliminary data.</text>
</comment>
<proteinExistence type="predicted"/>
<dbReference type="AlphaFoldDB" id="A0A523XQ21"/>
<dbReference type="GO" id="GO:0050660">
    <property type="term" value="F:flavin adenine dinucleotide binding"/>
    <property type="evidence" value="ECO:0007669"/>
    <property type="project" value="InterPro"/>
</dbReference>
<evidence type="ECO:0000313" key="2">
    <source>
        <dbReference type="EMBL" id="TET81396.1"/>
    </source>
</evidence>
<gene>
    <name evidence="2" type="ORF">E3J38_03990</name>
</gene>
<dbReference type="SUPFAM" id="SSF56645">
    <property type="entry name" value="Acyl-CoA dehydrogenase NM domain-like"/>
    <property type="match status" value="1"/>
</dbReference>
<dbReference type="Gene3D" id="1.10.540.10">
    <property type="entry name" value="Acyl-CoA dehydrogenase/oxidase, N-terminal domain"/>
    <property type="match status" value="1"/>
</dbReference>
<dbReference type="InterPro" id="IPR037069">
    <property type="entry name" value="AcylCoA_DH/ox_N_sf"/>
</dbReference>
<dbReference type="InterPro" id="IPR013786">
    <property type="entry name" value="AcylCoA_DH/ox_N"/>
</dbReference>
<dbReference type="Proteomes" id="UP000315534">
    <property type="component" value="Unassembled WGS sequence"/>
</dbReference>
<dbReference type="InterPro" id="IPR009100">
    <property type="entry name" value="AcylCoA_DH/oxidase_NM_dom_sf"/>
</dbReference>
<feature type="domain" description="Acyl-CoA dehydrogenase/oxidase N-terminal" evidence="1">
    <location>
        <begin position="7"/>
        <end position="55"/>
    </location>
</feature>
<sequence length="56" mass="6452">MAEFGFTEAQEMFRTMARDFTRRELFPGAKERAKLNRIPPDVMSKLADVGFLGLRT</sequence>
<feature type="non-terminal residue" evidence="2">
    <location>
        <position position="56"/>
    </location>
</feature>
<dbReference type="EMBL" id="SOIP01000244">
    <property type="protein sequence ID" value="TET81396.1"/>
    <property type="molecule type" value="Genomic_DNA"/>
</dbReference>
<protein>
    <submittedName>
        <fullName evidence="2">Acyl-CoA dehydrogenase family protein</fullName>
    </submittedName>
</protein>
<evidence type="ECO:0000313" key="3">
    <source>
        <dbReference type="Proteomes" id="UP000315534"/>
    </source>
</evidence>
<accession>A0A523XQ21</accession>